<reference evidence="1 2" key="1">
    <citation type="submission" date="2016-10" db="EMBL/GenBank/DDBJ databases">
        <authorList>
            <person name="de Groot N.N."/>
        </authorList>
    </citation>
    <scope>NUCLEOTIDE SEQUENCE [LARGE SCALE GENOMIC DNA]</scope>
    <source>
        <strain evidence="1 2">KH1P1</strain>
    </source>
</reference>
<dbReference type="EMBL" id="FOIL01000004">
    <property type="protein sequence ID" value="SET06209.1"/>
    <property type="molecule type" value="Genomic_DNA"/>
</dbReference>
<dbReference type="RefSeq" id="WP_074648460.1">
    <property type="nucleotide sequence ID" value="NZ_FOIL01000004.1"/>
</dbReference>
<organism evidence="1 2">
    <name type="scientific">[Clostridium] aminophilum</name>
    <dbReference type="NCBI Taxonomy" id="1526"/>
    <lineage>
        <taxon>Bacteria</taxon>
        <taxon>Bacillati</taxon>
        <taxon>Bacillota</taxon>
        <taxon>Clostridia</taxon>
        <taxon>Lachnospirales</taxon>
        <taxon>Lachnospiraceae</taxon>
    </lineage>
</organism>
<accession>A0A1I0BHC1</accession>
<evidence type="ECO:0000313" key="2">
    <source>
        <dbReference type="Proteomes" id="UP000199820"/>
    </source>
</evidence>
<proteinExistence type="predicted"/>
<sequence length="98" mass="10755">MEYEIGFRIGGEPKSDGFGEEAESEYGAVANAGAPRDINVPAFMRSLRNMRRNEMIQCPFCTGGNVSFFGQDGSSDVFSCDRCETRVEIRAGAHFVFG</sequence>
<evidence type="ECO:0000313" key="1">
    <source>
        <dbReference type="EMBL" id="SET06209.1"/>
    </source>
</evidence>
<dbReference type="STRING" id="1526.SAMN02910262_00413"/>
<dbReference type="Proteomes" id="UP000199820">
    <property type="component" value="Unassembled WGS sequence"/>
</dbReference>
<dbReference type="OrthoDB" id="9859798at2"/>
<gene>
    <name evidence="1" type="ORF">SAMN04487771_100449</name>
</gene>
<name>A0A1I0BHC1_9FIRM</name>
<protein>
    <submittedName>
        <fullName evidence="1">Uncharacterized protein</fullName>
    </submittedName>
</protein>
<dbReference type="AlphaFoldDB" id="A0A1I0BHC1"/>
<keyword evidence="2" id="KW-1185">Reference proteome</keyword>